<feature type="region of interest" description="Disordered" evidence="1">
    <location>
        <begin position="1"/>
        <end position="40"/>
    </location>
</feature>
<evidence type="ECO:0000256" key="1">
    <source>
        <dbReference type="SAM" id="MobiDB-lite"/>
    </source>
</evidence>
<organism evidence="2 3">
    <name type="scientific">Vibrio hippocampi</name>
    <dbReference type="NCBI Taxonomy" id="654686"/>
    <lineage>
        <taxon>Bacteria</taxon>
        <taxon>Pseudomonadati</taxon>
        <taxon>Pseudomonadota</taxon>
        <taxon>Gammaproteobacteria</taxon>
        <taxon>Vibrionales</taxon>
        <taxon>Vibrionaceae</taxon>
        <taxon>Vibrio</taxon>
    </lineage>
</organism>
<dbReference type="RefSeq" id="WP_237484935.1">
    <property type="nucleotide sequence ID" value="NZ_CAKLCM010000002.1"/>
</dbReference>
<accession>A0ABN8DIV5</accession>
<evidence type="ECO:0008006" key="4">
    <source>
        <dbReference type="Google" id="ProtNLM"/>
    </source>
</evidence>
<dbReference type="EMBL" id="CAKLCM010000002">
    <property type="protein sequence ID" value="CAH0526681.1"/>
    <property type="molecule type" value="Genomic_DNA"/>
</dbReference>
<keyword evidence="3" id="KW-1185">Reference proteome</keyword>
<evidence type="ECO:0000313" key="2">
    <source>
        <dbReference type="EMBL" id="CAH0526681.1"/>
    </source>
</evidence>
<protein>
    <recommendedName>
        <fullName evidence="4">Chromosome partitioning protein ParA</fullName>
    </recommendedName>
</protein>
<dbReference type="Proteomes" id="UP000838160">
    <property type="component" value="Unassembled WGS sequence"/>
</dbReference>
<gene>
    <name evidence="2" type="ORF">VHP8226_02052</name>
</gene>
<proteinExistence type="predicted"/>
<name>A0ABN8DIV5_9VIBR</name>
<evidence type="ECO:0000313" key="3">
    <source>
        <dbReference type="Proteomes" id="UP000838160"/>
    </source>
</evidence>
<feature type="compositionally biased region" description="Polar residues" evidence="1">
    <location>
        <begin position="27"/>
        <end position="40"/>
    </location>
</feature>
<sequence length="103" mass="11365">MVSIQGLPSVPTQRKTNKTNKASKNAVAQSSTVQQSNATQVSKVAQAVSTSVQQMSEADIHKARLQYDLPEGRSRKALEEYMSVMNRAKREELEALLGVDLYI</sequence>
<comment type="caution">
    <text evidence="2">The sequence shown here is derived from an EMBL/GenBank/DDBJ whole genome shotgun (WGS) entry which is preliminary data.</text>
</comment>
<reference evidence="2" key="1">
    <citation type="submission" date="2021-12" db="EMBL/GenBank/DDBJ databases">
        <authorList>
            <person name="Rodrigo-Torres L."/>
            <person name="Arahal R. D."/>
            <person name="Lucena T."/>
        </authorList>
    </citation>
    <scope>NUCLEOTIDE SEQUENCE</scope>
    <source>
        <strain evidence="2">CECT 8226</strain>
    </source>
</reference>